<dbReference type="Gene3D" id="1.10.150.390">
    <property type="match status" value="1"/>
</dbReference>
<dbReference type="Proteomes" id="UP000710385">
    <property type="component" value="Unassembled WGS sequence"/>
</dbReference>
<feature type="binding site" evidence="7">
    <location>
        <position position="536"/>
    </location>
    <ligand>
        <name>Mg(2+)</name>
        <dbReference type="ChEBI" id="CHEBI:18420"/>
    </ligand>
</feature>
<comment type="cofactor">
    <cofactor evidence="7">
        <name>Mg(2+)</name>
        <dbReference type="ChEBI" id="CHEBI:18420"/>
    </cofactor>
    <text evidence="7">Binds 1 Mg(2+) ion per subunit.</text>
</comment>
<dbReference type="Pfam" id="PF04998">
    <property type="entry name" value="RNA_pol_Rpb1_5"/>
    <property type="match status" value="1"/>
</dbReference>
<dbReference type="InterPro" id="IPR006592">
    <property type="entry name" value="RNA_pol_N"/>
</dbReference>
<dbReference type="GO" id="GO:0000428">
    <property type="term" value="C:DNA-directed RNA polymerase complex"/>
    <property type="evidence" value="ECO:0007669"/>
    <property type="project" value="UniProtKB-KW"/>
</dbReference>
<dbReference type="GO" id="GO:0008270">
    <property type="term" value="F:zinc ion binding"/>
    <property type="evidence" value="ECO:0007669"/>
    <property type="project" value="UniProtKB-UniRule"/>
</dbReference>
<feature type="coiled-coil region" evidence="9">
    <location>
        <begin position="152"/>
        <end position="211"/>
    </location>
</feature>
<dbReference type="PANTHER" id="PTHR19376">
    <property type="entry name" value="DNA-DIRECTED RNA POLYMERASE"/>
    <property type="match status" value="1"/>
</dbReference>
<dbReference type="InterPro" id="IPR012754">
    <property type="entry name" value="DNA-dir_RpoC_beta_prime_bact"/>
</dbReference>
<dbReference type="GO" id="GO:0006351">
    <property type="term" value="P:DNA-templated transcription"/>
    <property type="evidence" value="ECO:0007669"/>
    <property type="project" value="UniProtKB-UniRule"/>
</dbReference>
<feature type="binding site" evidence="7">
    <location>
        <position position="933"/>
    </location>
    <ligand>
        <name>Zn(2+)</name>
        <dbReference type="ChEBI" id="CHEBI:29105"/>
        <label>2</label>
    </ligand>
</feature>
<evidence type="ECO:0000256" key="10">
    <source>
        <dbReference type="SAM" id="MobiDB-lite"/>
    </source>
</evidence>
<reference evidence="12" key="1">
    <citation type="submission" date="2020-05" db="EMBL/GenBank/DDBJ databases">
        <title>High-Quality Genomes of Partial-Nitritation/Anammox System by Hierarchical Clustering Based Hybrid Assembly.</title>
        <authorList>
            <person name="Liu L."/>
            <person name="Wang Y."/>
            <person name="Che Y."/>
            <person name="Chen Y."/>
            <person name="Xia Y."/>
            <person name="Luo R."/>
            <person name="Cheng S.H."/>
            <person name="Zheng C."/>
            <person name="Zhang T."/>
        </authorList>
    </citation>
    <scope>NUCLEOTIDE SEQUENCE</scope>
    <source>
        <strain evidence="12">H1_PAT1</strain>
    </source>
</reference>
<evidence type="ECO:0000256" key="6">
    <source>
        <dbReference type="ARBA" id="ARBA00048552"/>
    </source>
</evidence>
<dbReference type="CDD" id="cd02655">
    <property type="entry name" value="RNAP_beta'_C"/>
    <property type="match status" value="1"/>
</dbReference>
<keyword evidence="5 7" id="KW-0804">Transcription</keyword>
<evidence type="ECO:0000313" key="12">
    <source>
        <dbReference type="EMBL" id="MBE7525323.1"/>
    </source>
</evidence>
<dbReference type="InterPro" id="IPR042102">
    <property type="entry name" value="RNA_pol_Rpb1_3_sf"/>
</dbReference>
<dbReference type="GO" id="GO:0000287">
    <property type="term" value="F:magnesium ion binding"/>
    <property type="evidence" value="ECO:0007669"/>
    <property type="project" value="UniProtKB-UniRule"/>
</dbReference>
<dbReference type="EC" id="2.7.7.6" evidence="7"/>
<organism evidence="12 13">
    <name type="scientific">candidate division WWE3 bacterium</name>
    <dbReference type="NCBI Taxonomy" id="2053526"/>
    <lineage>
        <taxon>Bacteria</taxon>
        <taxon>Katanobacteria</taxon>
    </lineage>
</organism>
<dbReference type="Gene3D" id="4.10.860.120">
    <property type="entry name" value="RNA polymerase II, clamp domain"/>
    <property type="match status" value="1"/>
</dbReference>
<sequence length="1312" mass="146959">MPFFQTENIKTTDFDAMRLKLASPETIRGWSYGEVTKPETINYRTQKPEKSGLFAEEIFGPSKDWECYCGKYKKIRYKGIVCDKCGVEVTHSLVRRERFGHIELSAPVSHIWFLRGVPSKVGTTLDMSVQALEKVIYFASFIVTDVNEELRQNTLEQLRMEYKGKRKALESEYERELKKANESAAEQGLKKKEAEDILEKLQQTKTAKLDELDEEFTISEKELKDLRPLKILSESEYHDASLRYGHVFEAKIGAEAVDELLKKMDMEATVKLLADDLQKASEGKRDRLIRRLKLLKSFIQQGLDPHWMILKAIPVIPPDLRPMVALDGGRFATSDLNDLYRRVINRNNRLKRLVELNAPEVITRNEKRMLQEAVDSLIDNSARHSKTVIAATGKKRQLKSLADILKGKQGRFRQNLLGKRIDYSGRSVIVIGPTLRMHQCGLPKIMALELFRPFIISQLIKREYVHNIRSANRFIEADHPEVWDILEEVATNSVVLLNRAPTLHRLGIQGFQPVLIEGKAIQIHPMVCAAFNADFDGDQMAVHVPLTEEARQEARNLMLSTNNLLKPATGQPVARPDKDIAWGCFYMTTMTEPVDGNMKTFGSPQAALYAYQSGSISVGERIATRLSLGEPMIETTAGRILLNDLFPKEVGFRNEPIGTKQLAEITRVTLEVRGFERTARFLDEVKEIGFKYATRSGFSYGMGDLPAVELKRRLIQEGERKVEEIEQQYKEGLLTKSERYNQIIKMWADVKDQVQRLCEEALDPLGTVYSMIKSGARGSVGQLTNVVGMKGLVANPAGLTIELPVKSSLREGLDVLEYFISSHGARKGLTDTALKTANAGYLTRRLVDVAQDVVIMEEDCGDTDGVLLEAKECEEIGEPLMTRLLGRVLLGDIKNPKTKKTLFKKGHLITEDDIRELEKHAVQEARVRSVLTCRMKRGICQRCYGYDLAYNELVKLGTAVGIIAAQSIGEPGTQLTMRTFHTGGVAGGDITMGLPRVEELFEARSPKRKAIIAEVAGKIAVTSGERRIIELQNGERVLDTNSGGKVITVEHTAVQEDSVSRESGDEVKIKAGDTVKQGDVLIVKKDGTEISAEHAGVISTSGKTIKVIWEGPAREEYQVPIGYQILVKNGDEVQPGDALTEGHMDLSQLFRYKGRQAVMRYVLKETLYIYASQGQKLNAKHVEVIIRQMFSRMYVIDAGDTDLLPGEVVDRARYQVENERVEAKGERPAEANELFMGITKISLSTESFLSAASFQETAKVLINAAITGKVDRLEGLKENVIIGRLIPAGTGFGDRDDEEVPEDEMDIEAQPV</sequence>
<dbReference type="NCBIfam" id="TIGR02386">
    <property type="entry name" value="rpoC_TIGR"/>
    <property type="match status" value="1"/>
</dbReference>
<evidence type="ECO:0000256" key="2">
    <source>
        <dbReference type="ARBA" id="ARBA00022679"/>
    </source>
</evidence>
<comment type="similarity">
    <text evidence="7 8">Belongs to the RNA polymerase beta' chain family.</text>
</comment>
<evidence type="ECO:0000256" key="3">
    <source>
        <dbReference type="ARBA" id="ARBA00022695"/>
    </source>
</evidence>
<proteinExistence type="inferred from homology"/>
<dbReference type="Pfam" id="PF04997">
    <property type="entry name" value="RNA_pol_Rpb1_1"/>
    <property type="match status" value="1"/>
</dbReference>
<feature type="region of interest" description="Disordered" evidence="10">
    <location>
        <begin position="1292"/>
        <end position="1312"/>
    </location>
</feature>
<feature type="compositionally biased region" description="Acidic residues" evidence="10">
    <location>
        <begin position="1295"/>
        <end position="1312"/>
    </location>
</feature>
<evidence type="ECO:0000259" key="11">
    <source>
        <dbReference type="SMART" id="SM00663"/>
    </source>
</evidence>
<keyword evidence="1 7" id="KW-0240">DNA-directed RNA polymerase</keyword>
<dbReference type="SMART" id="SM00663">
    <property type="entry name" value="RPOLA_N"/>
    <property type="match status" value="1"/>
</dbReference>
<feature type="binding site" evidence="7">
    <location>
        <position position="860"/>
    </location>
    <ligand>
        <name>Zn(2+)</name>
        <dbReference type="ChEBI" id="CHEBI:29105"/>
        <label>2</label>
    </ligand>
</feature>
<evidence type="ECO:0000256" key="5">
    <source>
        <dbReference type="ARBA" id="ARBA00023163"/>
    </source>
</evidence>
<comment type="subunit">
    <text evidence="7">The RNAP catalytic core consists of 2 alpha, 1 beta, 1 beta' and 1 omega subunit. When a sigma factor is associated with the core the holoenzyme is formed, which can initiate transcription.</text>
</comment>
<comment type="catalytic activity">
    <reaction evidence="6 7 8">
        <text>RNA(n) + a ribonucleoside 5'-triphosphate = RNA(n+1) + diphosphate</text>
        <dbReference type="Rhea" id="RHEA:21248"/>
        <dbReference type="Rhea" id="RHEA-COMP:14527"/>
        <dbReference type="Rhea" id="RHEA-COMP:17342"/>
        <dbReference type="ChEBI" id="CHEBI:33019"/>
        <dbReference type="ChEBI" id="CHEBI:61557"/>
        <dbReference type="ChEBI" id="CHEBI:140395"/>
        <dbReference type="EC" id="2.7.7.6"/>
    </reaction>
</comment>
<dbReference type="Gene3D" id="1.10.1790.20">
    <property type="match status" value="1"/>
</dbReference>
<keyword evidence="4 7" id="KW-0479">Metal-binding</keyword>
<dbReference type="GO" id="GO:0003899">
    <property type="term" value="F:DNA-directed RNA polymerase activity"/>
    <property type="evidence" value="ECO:0007669"/>
    <property type="project" value="UniProtKB-UniRule"/>
</dbReference>
<dbReference type="HAMAP" id="MF_01322">
    <property type="entry name" value="RNApol_bact_RpoC"/>
    <property type="match status" value="1"/>
</dbReference>
<dbReference type="Gene3D" id="1.10.40.90">
    <property type="match status" value="1"/>
</dbReference>
<feature type="coiled-coil region" evidence="9">
    <location>
        <begin position="708"/>
        <end position="735"/>
    </location>
</feature>
<evidence type="ECO:0000256" key="9">
    <source>
        <dbReference type="SAM" id="Coils"/>
    </source>
</evidence>
<accession>A0A928Y5P0</accession>
<dbReference type="Pfam" id="PF05000">
    <property type="entry name" value="RNA_pol_Rpb1_4"/>
    <property type="match status" value="1"/>
</dbReference>
<feature type="binding site" evidence="7">
    <location>
        <position position="943"/>
    </location>
    <ligand>
        <name>Zn(2+)</name>
        <dbReference type="ChEBI" id="CHEBI:29105"/>
        <label>2</label>
    </ligand>
</feature>
<comment type="cofactor">
    <cofactor evidence="7">
        <name>Zn(2+)</name>
        <dbReference type="ChEBI" id="CHEBI:29105"/>
    </cofactor>
    <text evidence="7">Binds 2 Zn(2+) ions per subunit.</text>
</comment>
<keyword evidence="9" id="KW-0175">Coiled coil</keyword>
<feature type="binding site" evidence="7">
    <location>
        <position position="538"/>
    </location>
    <ligand>
        <name>Mg(2+)</name>
        <dbReference type="ChEBI" id="CHEBI:18420"/>
    </ligand>
</feature>
<dbReference type="Gene3D" id="1.10.132.30">
    <property type="match status" value="1"/>
</dbReference>
<dbReference type="InterPro" id="IPR007080">
    <property type="entry name" value="RNA_pol_Rpb1_1"/>
</dbReference>
<feature type="binding site" evidence="7">
    <location>
        <position position="534"/>
    </location>
    <ligand>
        <name>Mg(2+)</name>
        <dbReference type="ChEBI" id="CHEBI:18420"/>
    </ligand>
</feature>
<feature type="binding site" evidence="7">
    <location>
        <position position="67"/>
    </location>
    <ligand>
        <name>Zn(2+)</name>
        <dbReference type="ChEBI" id="CHEBI:29105"/>
        <label>1</label>
    </ligand>
</feature>
<dbReference type="SUPFAM" id="SSF64484">
    <property type="entry name" value="beta and beta-prime subunits of DNA dependent RNA-polymerase"/>
    <property type="match status" value="1"/>
</dbReference>
<dbReference type="Pfam" id="PF00623">
    <property type="entry name" value="RNA_pol_Rpb1_2"/>
    <property type="match status" value="1"/>
</dbReference>
<keyword evidence="3 7" id="KW-0548">Nucleotidyltransferase</keyword>
<dbReference type="Gene3D" id="2.40.50.100">
    <property type="match status" value="2"/>
</dbReference>
<dbReference type="GO" id="GO:0003677">
    <property type="term" value="F:DNA binding"/>
    <property type="evidence" value="ECO:0007669"/>
    <property type="project" value="UniProtKB-UniRule"/>
</dbReference>
<dbReference type="InterPro" id="IPR038120">
    <property type="entry name" value="Rpb1_funnel_sf"/>
</dbReference>
<dbReference type="InterPro" id="IPR000722">
    <property type="entry name" value="RNA_pol_asu"/>
</dbReference>
<protein>
    <recommendedName>
        <fullName evidence="7">DNA-directed RNA polymerase subunit beta'</fullName>
        <shortName evidence="7">RNAP subunit beta'</shortName>
        <ecNumber evidence="7">2.7.7.6</ecNumber>
    </recommendedName>
    <alternativeName>
        <fullName evidence="7">RNA polymerase subunit beta'</fullName>
    </alternativeName>
    <alternativeName>
        <fullName evidence="7">Transcriptase subunit beta'</fullName>
    </alternativeName>
</protein>
<evidence type="ECO:0000256" key="7">
    <source>
        <dbReference type="HAMAP-Rule" id="MF_01322"/>
    </source>
</evidence>
<dbReference type="InterPro" id="IPR007081">
    <property type="entry name" value="RNA_pol_Rpb1_5"/>
</dbReference>
<keyword evidence="2 7" id="KW-0808">Transferase</keyword>
<feature type="domain" description="RNA polymerase N-terminal" evidence="11">
    <location>
        <begin position="306"/>
        <end position="588"/>
    </location>
</feature>
<evidence type="ECO:0000256" key="4">
    <source>
        <dbReference type="ARBA" id="ARBA00022723"/>
    </source>
</evidence>
<dbReference type="InterPro" id="IPR007066">
    <property type="entry name" value="RNA_pol_Rpb1_3"/>
</dbReference>
<dbReference type="Gene3D" id="2.40.40.20">
    <property type="match status" value="1"/>
</dbReference>
<comment type="function">
    <text evidence="7 8">DNA-dependent RNA polymerase catalyzes the transcription of DNA into RNA using the four ribonucleoside triphosphates as substrates.</text>
</comment>
<dbReference type="InterPro" id="IPR044893">
    <property type="entry name" value="RNA_pol_Rpb1_clamp_domain"/>
</dbReference>
<dbReference type="Pfam" id="PF04983">
    <property type="entry name" value="RNA_pol_Rpb1_3"/>
    <property type="match status" value="1"/>
</dbReference>
<dbReference type="InterPro" id="IPR007083">
    <property type="entry name" value="RNA_pol_Rpb1_4"/>
</dbReference>
<comment type="caution">
    <text evidence="12">The sequence shown here is derived from an EMBL/GenBank/DDBJ whole genome shotgun (WGS) entry which is preliminary data.</text>
</comment>
<evidence type="ECO:0000256" key="8">
    <source>
        <dbReference type="RuleBase" id="RU004279"/>
    </source>
</evidence>
<feature type="binding site" evidence="7">
    <location>
        <position position="82"/>
    </location>
    <ligand>
        <name>Zn(2+)</name>
        <dbReference type="ChEBI" id="CHEBI:29105"/>
        <label>1</label>
    </ligand>
</feature>
<dbReference type="PANTHER" id="PTHR19376:SF54">
    <property type="entry name" value="DNA-DIRECTED RNA POLYMERASE SUBUNIT BETA"/>
    <property type="match status" value="1"/>
</dbReference>
<feature type="binding site" evidence="7">
    <location>
        <position position="69"/>
    </location>
    <ligand>
        <name>Zn(2+)</name>
        <dbReference type="ChEBI" id="CHEBI:29105"/>
        <label>1</label>
    </ligand>
</feature>
<dbReference type="CDD" id="cd01609">
    <property type="entry name" value="RNAP_beta'_N"/>
    <property type="match status" value="1"/>
</dbReference>
<evidence type="ECO:0000313" key="13">
    <source>
        <dbReference type="Proteomes" id="UP000710385"/>
    </source>
</evidence>
<name>A0A928Y5P0_UNCKA</name>
<dbReference type="EMBL" id="JABTTY010000001">
    <property type="protein sequence ID" value="MBE7525323.1"/>
    <property type="molecule type" value="Genomic_DNA"/>
</dbReference>
<gene>
    <name evidence="7 12" type="primary">rpoC</name>
    <name evidence="12" type="ORF">HS096_02970</name>
</gene>
<feature type="binding site" evidence="7">
    <location>
        <position position="940"/>
    </location>
    <ligand>
        <name>Zn(2+)</name>
        <dbReference type="ChEBI" id="CHEBI:29105"/>
        <label>2</label>
    </ligand>
</feature>
<evidence type="ECO:0000256" key="1">
    <source>
        <dbReference type="ARBA" id="ARBA00022478"/>
    </source>
</evidence>
<dbReference type="Gene3D" id="1.10.274.100">
    <property type="entry name" value="RNA polymerase Rpb1, domain 3"/>
    <property type="match status" value="2"/>
</dbReference>
<feature type="binding site" evidence="7">
    <location>
        <position position="85"/>
    </location>
    <ligand>
        <name>Zn(2+)</name>
        <dbReference type="ChEBI" id="CHEBI:29105"/>
        <label>1</label>
    </ligand>
</feature>
<keyword evidence="7" id="KW-0460">Magnesium</keyword>
<keyword evidence="7" id="KW-0862">Zinc</keyword>
<dbReference type="InterPro" id="IPR045867">
    <property type="entry name" value="DNA-dir_RpoC_beta_prime"/>
</dbReference>